<evidence type="ECO:0000313" key="1">
    <source>
        <dbReference type="EMBL" id="KAJ3814742.1"/>
    </source>
</evidence>
<organism evidence="1 2">
    <name type="scientific">Lentinula aff. lateritia</name>
    <dbReference type="NCBI Taxonomy" id="2804960"/>
    <lineage>
        <taxon>Eukaryota</taxon>
        <taxon>Fungi</taxon>
        <taxon>Dikarya</taxon>
        <taxon>Basidiomycota</taxon>
        <taxon>Agaricomycotina</taxon>
        <taxon>Agaricomycetes</taxon>
        <taxon>Agaricomycetidae</taxon>
        <taxon>Agaricales</taxon>
        <taxon>Marasmiineae</taxon>
        <taxon>Omphalotaceae</taxon>
        <taxon>Lentinula</taxon>
    </lineage>
</organism>
<sequence length="252" mass="29026">MLFHSALSSLRPAFVQSSYRRCFNTYRAATKRRMRSIKPLDAAAGPMVWIDCEMRVIYLFSRLNPEKDKILEIAVLITNGNLEIVDEGVEYVIRTDKEVLDRMDEWCTKQHGSSGLTKSCLVSPYTREYVAKAVLAYVKRWVPSSRNAVLAGNSVHADRSFLVKEMPELINWLHYRCVILLAIIISFAQELARRWYKNPSQQTPRLHESDHRALSDIRGSIKELKWYRENLFVVPQPMPSKAEDCDSGSTVN</sequence>
<keyword evidence="2" id="KW-1185">Reference proteome</keyword>
<proteinExistence type="predicted"/>
<accession>A0ACC1UCH7</accession>
<evidence type="ECO:0000313" key="2">
    <source>
        <dbReference type="Proteomes" id="UP001163835"/>
    </source>
</evidence>
<name>A0ACC1UCH7_9AGAR</name>
<dbReference type="Proteomes" id="UP001163835">
    <property type="component" value="Unassembled WGS sequence"/>
</dbReference>
<reference evidence="1" key="1">
    <citation type="submission" date="2022-09" db="EMBL/GenBank/DDBJ databases">
        <title>A Global Phylogenomic Analysis of the Shiitake Genus Lentinula.</title>
        <authorList>
            <consortium name="DOE Joint Genome Institute"/>
            <person name="Sierra-Patev S."/>
            <person name="Min B."/>
            <person name="Naranjo-Ortiz M."/>
            <person name="Looney B."/>
            <person name="Konkel Z."/>
            <person name="Slot J.C."/>
            <person name="Sakamoto Y."/>
            <person name="Steenwyk J.L."/>
            <person name="Rokas A."/>
            <person name="Carro J."/>
            <person name="Camarero S."/>
            <person name="Ferreira P."/>
            <person name="Molpeceres G."/>
            <person name="Ruiz-Duenas F.J."/>
            <person name="Serrano A."/>
            <person name="Henrissat B."/>
            <person name="Drula E."/>
            <person name="Hughes K.W."/>
            <person name="Mata J.L."/>
            <person name="Ishikawa N.K."/>
            <person name="Vargas-Isla R."/>
            <person name="Ushijima S."/>
            <person name="Smith C.A."/>
            <person name="Ahrendt S."/>
            <person name="Andreopoulos W."/>
            <person name="He G."/>
            <person name="Labutti K."/>
            <person name="Lipzen A."/>
            <person name="Ng V."/>
            <person name="Riley R."/>
            <person name="Sandor L."/>
            <person name="Barry K."/>
            <person name="Martinez A.T."/>
            <person name="Xiao Y."/>
            <person name="Gibbons J.G."/>
            <person name="Terashima K."/>
            <person name="Grigoriev I.V."/>
            <person name="Hibbett D.S."/>
        </authorList>
    </citation>
    <scope>NUCLEOTIDE SEQUENCE</scope>
    <source>
        <strain evidence="1">TMI1499</strain>
    </source>
</reference>
<gene>
    <name evidence="1" type="ORF">F5876DRAFT_86214</name>
</gene>
<comment type="caution">
    <text evidence="1">The sequence shown here is derived from an EMBL/GenBank/DDBJ whole genome shotgun (WGS) entry which is preliminary data.</text>
</comment>
<protein>
    <submittedName>
        <fullName evidence="1">Ribonuclease H-like protein</fullName>
    </submittedName>
</protein>
<dbReference type="EMBL" id="MU794961">
    <property type="protein sequence ID" value="KAJ3814742.1"/>
    <property type="molecule type" value="Genomic_DNA"/>
</dbReference>